<keyword evidence="1" id="KW-0479">Metal-binding</keyword>
<dbReference type="RefSeq" id="WP_101496657.1">
    <property type="nucleotide sequence ID" value="NZ_LNJZ01000007.1"/>
</dbReference>
<dbReference type="SUPFAM" id="SSF51621">
    <property type="entry name" value="Phosphoenolpyruvate/pyruvate domain"/>
    <property type="match status" value="1"/>
</dbReference>
<proteinExistence type="predicted"/>
<evidence type="ECO:0000313" key="2">
    <source>
        <dbReference type="EMBL" id="TDQ39945.1"/>
    </source>
</evidence>
<dbReference type="GO" id="GO:0016829">
    <property type="term" value="F:lyase activity"/>
    <property type="evidence" value="ECO:0007669"/>
    <property type="project" value="UniProtKB-KW"/>
</dbReference>
<name>A0A4R6U603_9GAMM</name>
<dbReference type="Gene3D" id="3.20.20.60">
    <property type="entry name" value="Phosphoenolpyruvate-binding domains"/>
    <property type="match status" value="1"/>
</dbReference>
<protein>
    <submittedName>
        <fullName evidence="2">2-methylisocitrate lyase-like PEP mutase family enzyme</fullName>
    </submittedName>
</protein>
<gene>
    <name evidence="2" type="ORF">DFQ45_10177</name>
</gene>
<dbReference type="EMBL" id="SNYK01000001">
    <property type="protein sequence ID" value="TDQ39945.1"/>
    <property type="molecule type" value="Genomic_DNA"/>
</dbReference>
<dbReference type="PANTHER" id="PTHR42905">
    <property type="entry name" value="PHOSPHOENOLPYRUVATE CARBOXYLASE"/>
    <property type="match status" value="1"/>
</dbReference>
<evidence type="ECO:0000313" key="3">
    <source>
        <dbReference type="Proteomes" id="UP000294575"/>
    </source>
</evidence>
<dbReference type="InterPro" id="IPR015813">
    <property type="entry name" value="Pyrv/PenolPyrv_kinase-like_dom"/>
</dbReference>
<dbReference type="Proteomes" id="UP000294575">
    <property type="component" value="Unassembled WGS sequence"/>
</dbReference>
<dbReference type="CDD" id="cd00377">
    <property type="entry name" value="ICL_PEPM"/>
    <property type="match status" value="1"/>
</dbReference>
<organism evidence="2 3">
    <name type="scientific">Thiopseudomonas denitrificans</name>
    <dbReference type="NCBI Taxonomy" id="1501432"/>
    <lineage>
        <taxon>Bacteria</taxon>
        <taxon>Pseudomonadati</taxon>
        <taxon>Pseudomonadota</taxon>
        <taxon>Gammaproteobacteria</taxon>
        <taxon>Pseudomonadales</taxon>
        <taxon>Pseudomonadaceae</taxon>
        <taxon>Thiopseudomonas</taxon>
    </lineage>
</organism>
<dbReference type="InterPro" id="IPR039556">
    <property type="entry name" value="ICL/PEPM"/>
</dbReference>
<evidence type="ECO:0000256" key="1">
    <source>
        <dbReference type="ARBA" id="ARBA00022723"/>
    </source>
</evidence>
<dbReference type="OrthoDB" id="9785398at2"/>
<dbReference type="Gene3D" id="6.10.250.2750">
    <property type="match status" value="1"/>
</dbReference>
<dbReference type="Pfam" id="PF13714">
    <property type="entry name" value="PEP_mutase"/>
    <property type="match status" value="1"/>
</dbReference>
<reference evidence="2 3" key="1">
    <citation type="submission" date="2019-03" db="EMBL/GenBank/DDBJ databases">
        <title>Genomic Encyclopedia of Type Strains, Phase IV (KMG-IV): sequencing the most valuable type-strain genomes for metagenomic binning, comparative biology and taxonomic classification.</title>
        <authorList>
            <person name="Goeker M."/>
        </authorList>
    </citation>
    <scope>NUCLEOTIDE SEQUENCE [LARGE SCALE GENOMIC DNA]</scope>
    <source>
        <strain evidence="2 3">DSM 28679</strain>
    </source>
</reference>
<comment type="caution">
    <text evidence="2">The sequence shown here is derived from an EMBL/GenBank/DDBJ whole genome shotgun (WGS) entry which is preliminary data.</text>
</comment>
<accession>A0A4R6U603</accession>
<dbReference type="PANTHER" id="PTHR42905:SF16">
    <property type="entry name" value="CARBOXYPHOSPHONOENOLPYRUVATE PHOSPHONOMUTASE-LIKE PROTEIN (AFU_ORTHOLOGUE AFUA_5G07230)"/>
    <property type="match status" value="1"/>
</dbReference>
<keyword evidence="3" id="KW-1185">Reference proteome</keyword>
<dbReference type="AlphaFoldDB" id="A0A4R6U603"/>
<keyword evidence="2" id="KW-0456">Lyase</keyword>
<dbReference type="GO" id="GO:0046872">
    <property type="term" value="F:metal ion binding"/>
    <property type="evidence" value="ECO:0007669"/>
    <property type="project" value="UniProtKB-KW"/>
</dbReference>
<sequence>MKNTQEKRNAFHALHQSGCFVMPNPWDQGSARALEQMGFKALASTSAGLCWSRGHADGHLGLEQTLEHLQQLAAFTSLPVNADFESGFADNAEGVYRNVLRATETGVAGLSIEDSTGNPDAPLRPLEESLERLQAAREAIDASGSKVLLTGRAEHFFVGMPDLDDCLHRLQAYAKAGADCLYAPGIRTREQITAVIGAVAPKPVNVLIGWDSDLSVAELESLGVRRISVGGALARAAWNGFLQAARQIAEQGRFDALGQGTPAKELNERFADS</sequence>
<dbReference type="InterPro" id="IPR040442">
    <property type="entry name" value="Pyrv_kinase-like_dom_sf"/>
</dbReference>